<protein>
    <submittedName>
        <fullName evidence="3">CPBP family intramembrane metalloprotease</fullName>
    </submittedName>
</protein>
<feature type="transmembrane region" description="Helical" evidence="1">
    <location>
        <begin position="72"/>
        <end position="93"/>
    </location>
</feature>
<dbReference type="AlphaFoldDB" id="A0A830F6D2"/>
<name>A0A830F6D2_9EURY</name>
<reference evidence="3" key="1">
    <citation type="journal article" date="2014" name="Int. J. Syst. Evol. Microbiol.">
        <title>Complete genome sequence of Corynebacterium casei LMG S-19264T (=DSM 44701T), isolated from a smear-ripened cheese.</title>
        <authorList>
            <consortium name="US DOE Joint Genome Institute (JGI-PGF)"/>
            <person name="Walter F."/>
            <person name="Albersmeier A."/>
            <person name="Kalinowski J."/>
            <person name="Ruckert C."/>
        </authorList>
    </citation>
    <scope>NUCLEOTIDE SEQUENCE</scope>
    <source>
        <strain evidence="3">JCM 19596</strain>
    </source>
</reference>
<dbReference type="InterPro" id="IPR052710">
    <property type="entry name" value="CAAX_protease"/>
</dbReference>
<keyword evidence="1" id="KW-0472">Membrane</keyword>
<dbReference type="GO" id="GO:0006508">
    <property type="term" value="P:proteolysis"/>
    <property type="evidence" value="ECO:0007669"/>
    <property type="project" value="UniProtKB-KW"/>
</dbReference>
<evidence type="ECO:0000259" key="2">
    <source>
        <dbReference type="Pfam" id="PF02517"/>
    </source>
</evidence>
<keyword evidence="3" id="KW-0645">Protease</keyword>
<feature type="transmembrane region" description="Helical" evidence="1">
    <location>
        <begin position="198"/>
        <end position="219"/>
    </location>
</feature>
<dbReference type="PANTHER" id="PTHR36435:SF1">
    <property type="entry name" value="CAAX AMINO TERMINAL PROTEASE FAMILY PROTEIN"/>
    <property type="match status" value="1"/>
</dbReference>
<dbReference type="GO" id="GO:0004175">
    <property type="term" value="F:endopeptidase activity"/>
    <property type="evidence" value="ECO:0007669"/>
    <property type="project" value="UniProtKB-ARBA"/>
</dbReference>
<feature type="domain" description="CAAX prenyl protease 2/Lysostaphin resistance protein A-like" evidence="2">
    <location>
        <begin position="114"/>
        <end position="211"/>
    </location>
</feature>
<feature type="transmembrane region" description="Helical" evidence="1">
    <location>
        <begin position="33"/>
        <end position="52"/>
    </location>
</feature>
<dbReference type="EMBL" id="BMPG01000003">
    <property type="protein sequence ID" value="GGL67776.1"/>
    <property type="molecule type" value="Genomic_DNA"/>
</dbReference>
<keyword evidence="1" id="KW-0812">Transmembrane</keyword>
<dbReference type="Pfam" id="PF02517">
    <property type="entry name" value="Rce1-like"/>
    <property type="match status" value="1"/>
</dbReference>
<comment type="caution">
    <text evidence="3">The sequence shown here is derived from an EMBL/GenBank/DDBJ whole genome shotgun (WGS) entry which is preliminary data.</text>
</comment>
<evidence type="ECO:0000313" key="4">
    <source>
        <dbReference type="Proteomes" id="UP000607197"/>
    </source>
</evidence>
<dbReference type="Proteomes" id="UP000607197">
    <property type="component" value="Unassembled WGS sequence"/>
</dbReference>
<proteinExistence type="predicted"/>
<feature type="transmembrane region" description="Helical" evidence="1">
    <location>
        <begin position="170"/>
        <end position="191"/>
    </location>
</feature>
<accession>A0A830F6D2</accession>
<keyword evidence="4" id="KW-1185">Reference proteome</keyword>
<dbReference type="PANTHER" id="PTHR36435">
    <property type="entry name" value="SLR1288 PROTEIN"/>
    <property type="match status" value="1"/>
</dbReference>
<dbReference type="InterPro" id="IPR003675">
    <property type="entry name" value="Rce1/LyrA-like_dom"/>
</dbReference>
<reference evidence="3" key="2">
    <citation type="submission" date="2020-09" db="EMBL/GenBank/DDBJ databases">
        <authorList>
            <person name="Sun Q."/>
            <person name="Ohkuma M."/>
        </authorList>
    </citation>
    <scope>NUCLEOTIDE SEQUENCE</scope>
    <source>
        <strain evidence="3">JCM 19596</strain>
    </source>
</reference>
<dbReference type="GO" id="GO:0080120">
    <property type="term" value="P:CAAX-box protein maturation"/>
    <property type="evidence" value="ECO:0007669"/>
    <property type="project" value="UniProtKB-ARBA"/>
</dbReference>
<evidence type="ECO:0000313" key="3">
    <source>
        <dbReference type="EMBL" id="GGL67776.1"/>
    </source>
</evidence>
<keyword evidence="3" id="KW-0378">Hydrolase</keyword>
<organism evidence="3 4">
    <name type="scientific">Halocalculus aciditolerans</name>
    <dbReference type="NCBI Taxonomy" id="1383812"/>
    <lineage>
        <taxon>Archaea</taxon>
        <taxon>Methanobacteriati</taxon>
        <taxon>Methanobacteriota</taxon>
        <taxon>Stenosarchaea group</taxon>
        <taxon>Halobacteria</taxon>
        <taxon>Halobacteriales</taxon>
        <taxon>Halobacteriaceae</taxon>
        <taxon>Halocalculus</taxon>
    </lineage>
</organism>
<sequence length="220" mass="22311">MVTLLVVALVVSLVAGVAFVVPALVLGYGIDTTGVLLGSTAAGQLAFLAVGYAYTRYRDVEVPVRRPSKRDLLFAGGGVVAALALAIALSLALTALNLVPDSVIGEVAATDPAFLLGLAVLSVLIVAPAEELLFRGAIQGRLRQRVGPAGAVVGAALVFGSVHLANYTGAFAPIVAGALLIAAVGCVFGVLYEYTENLVVPVAAHATYNVVLLVTSYLAA</sequence>
<feature type="transmembrane region" description="Helical" evidence="1">
    <location>
        <begin position="113"/>
        <end position="134"/>
    </location>
</feature>
<dbReference type="GO" id="GO:0008237">
    <property type="term" value="F:metallopeptidase activity"/>
    <property type="evidence" value="ECO:0007669"/>
    <property type="project" value="UniProtKB-KW"/>
</dbReference>
<gene>
    <name evidence="3" type="ORF">GCM10009039_27180</name>
</gene>
<evidence type="ECO:0000256" key="1">
    <source>
        <dbReference type="SAM" id="Phobius"/>
    </source>
</evidence>
<keyword evidence="3" id="KW-0482">Metalloprotease</keyword>
<feature type="transmembrane region" description="Helical" evidence="1">
    <location>
        <begin position="146"/>
        <end position="164"/>
    </location>
</feature>
<keyword evidence="1" id="KW-1133">Transmembrane helix</keyword>